<dbReference type="EMBL" id="CM042035">
    <property type="protein sequence ID" value="KAI3756893.1"/>
    <property type="molecule type" value="Genomic_DNA"/>
</dbReference>
<reference evidence="2" key="1">
    <citation type="journal article" date="2022" name="Mol. Ecol. Resour.">
        <title>The genomes of chicory, endive, great burdock and yacon provide insights into Asteraceae palaeo-polyploidization history and plant inulin production.</title>
        <authorList>
            <person name="Fan W."/>
            <person name="Wang S."/>
            <person name="Wang H."/>
            <person name="Wang A."/>
            <person name="Jiang F."/>
            <person name="Liu H."/>
            <person name="Zhao H."/>
            <person name="Xu D."/>
            <person name="Zhang Y."/>
        </authorList>
    </citation>
    <scope>NUCLEOTIDE SEQUENCE [LARGE SCALE GENOMIC DNA]</scope>
    <source>
        <strain evidence="2">cv. Yunnan</strain>
    </source>
</reference>
<name>A0ACB9ECX8_9ASTR</name>
<dbReference type="Proteomes" id="UP001056120">
    <property type="component" value="Linkage Group LG18"/>
</dbReference>
<keyword evidence="2" id="KW-1185">Reference proteome</keyword>
<gene>
    <name evidence="1" type="ORF">L1987_56718</name>
</gene>
<protein>
    <submittedName>
        <fullName evidence="1">Uncharacterized protein</fullName>
    </submittedName>
</protein>
<reference evidence="1 2" key="2">
    <citation type="journal article" date="2022" name="Mol. Ecol. Resour.">
        <title>The genomes of chicory, endive, great burdock and yacon provide insights into Asteraceae paleo-polyploidization history and plant inulin production.</title>
        <authorList>
            <person name="Fan W."/>
            <person name="Wang S."/>
            <person name="Wang H."/>
            <person name="Wang A."/>
            <person name="Jiang F."/>
            <person name="Liu H."/>
            <person name="Zhao H."/>
            <person name="Xu D."/>
            <person name="Zhang Y."/>
        </authorList>
    </citation>
    <scope>NUCLEOTIDE SEQUENCE [LARGE SCALE GENOMIC DNA]</scope>
    <source>
        <strain evidence="2">cv. Yunnan</strain>
        <tissue evidence="1">Leaves</tissue>
    </source>
</reference>
<accession>A0ACB9ECX8</accession>
<organism evidence="1 2">
    <name type="scientific">Smallanthus sonchifolius</name>
    <dbReference type="NCBI Taxonomy" id="185202"/>
    <lineage>
        <taxon>Eukaryota</taxon>
        <taxon>Viridiplantae</taxon>
        <taxon>Streptophyta</taxon>
        <taxon>Embryophyta</taxon>
        <taxon>Tracheophyta</taxon>
        <taxon>Spermatophyta</taxon>
        <taxon>Magnoliopsida</taxon>
        <taxon>eudicotyledons</taxon>
        <taxon>Gunneridae</taxon>
        <taxon>Pentapetalae</taxon>
        <taxon>asterids</taxon>
        <taxon>campanulids</taxon>
        <taxon>Asterales</taxon>
        <taxon>Asteraceae</taxon>
        <taxon>Asteroideae</taxon>
        <taxon>Heliantheae alliance</taxon>
        <taxon>Millerieae</taxon>
        <taxon>Smallanthus</taxon>
    </lineage>
</organism>
<evidence type="ECO:0000313" key="2">
    <source>
        <dbReference type="Proteomes" id="UP001056120"/>
    </source>
</evidence>
<sequence length="195" mass="21803">MDPPDPGVGGKFWETDDISDGSGEDEDQNQRSRVTSRKNCTRMGKPSSFLDGTRESALRRYSLRSDAGGSTMESQNQSTKGLKAAKKDQRLHAANRSSWDKENDASKDICLDTSLVTPINVDLKVEGTNVPMNQEYTGEGVRVSLDCMQDFNDVLPTNAWEKWQMQPLQISWPDKWGAPDIVEGDSWGDEKWLSL</sequence>
<proteinExistence type="predicted"/>
<comment type="caution">
    <text evidence="1">The sequence shown here is derived from an EMBL/GenBank/DDBJ whole genome shotgun (WGS) entry which is preliminary data.</text>
</comment>
<evidence type="ECO:0000313" key="1">
    <source>
        <dbReference type="EMBL" id="KAI3756893.1"/>
    </source>
</evidence>